<protein>
    <recommendedName>
        <fullName evidence="4">Peptidase C51 domain-containing protein</fullName>
    </recommendedName>
</protein>
<sequence length="460" mass="47606">MTGAAWAAALLALWTCGTSALTPAEEAAWAAAQVVTPQGAALAAFLDALNVSSHWLNDEHVAWFSGLANNPDASSGVATHCSAFVSSVAERLGVYILRPPEQSQVLLANQQHDWVASEGKAQGWQALPGPVEAQALANKGQLVLFLRSNTNPSKPGHVAVVRPYAQTSRDKVLARGPRVAQASTVNSPNTDMNLAAKKNYFYAAFSRPAAAPKLVPAWRLPTTKSNAAAGPVRFLVDAAPGGRVDVIKLFYSSDGKPRWLVAAGGLAATASAAGSLNLATEWQRLTLSTGAKQEPFTTKAAGKVAFTVAGAGNRLMVAEGGGTATQLSPVTGGLPGLANGLWYAVIDNSTYGLFLTDSRAFPGQYGGYLLGWAADGAPAWRRFVATFPGNAVGATTAAQLYDCKWSGGKEDCSTRTPGSSGATFTINNGGMFTLRGLPGGAPPLVLNKAGQLTPVLSTTL</sequence>
<proteinExistence type="predicted"/>
<evidence type="ECO:0000256" key="1">
    <source>
        <dbReference type="SAM" id="SignalP"/>
    </source>
</evidence>
<reference evidence="2 3" key="1">
    <citation type="journal article" date="2018" name="Plant J.">
        <title>Genome sequences of Chlorella sorokiniana UTEX 1602 and Micractinium conductrix SAG 241.80: implications to maltose excretion by a green alga.</title>
        <authorList>
            <person name="Arriola M.B."/>
            <person name="Velmurugan N."/>
            <person name="Zhang Y."/>
            <person name="Plunkett M.H."/>
            <person name="Hondzo H."/>
            <person name="Barney B.M."/>
        </authorList>
    </citation>
    <scope>NUCLEOTIDE SEQUENCE [LARGE SCALE GENOMIC DNA]</scope>
    <source>
        <strain evidence="3">UTEX 1602</strain>
    </source>
</reference>
<dbReference type="EMBL" id="LHPG02000004">
    <property type="protein sequence ID" value="PRW59271.1"/>
    <property type="molecule type" value="Genomic_DNA"/>
</dbReference>
<dbReference type="OrthoDB" id="10325257at2759"/>
<evidence type="ECO:0000313" key="2">
    <source>
        <dbReference type="EMBL" id="PRW59271.1"/>
    </source>
</evidence>
<keyword evidence="3" id="KW-1185">Reference proteome</keyword>
<evidence type="ECO:0008006" key="4">
    <source>
        <dbReference type="Google" id="ProtNLM"/>
    </source>
</evidence>
<feature type="chain" id="PRO_5015126051" description="Peptidase C51 domain-containing protein" evidence="1">
    <location>
        <begin position="21"/>
        <end position="460"/>
    </location>
</feature>
<dbReference type="AlphaFoldDB" id="A0A2P6TYX8"/>
<keyword evidence="1" id="KW-0732">Signal</keyword>
<feature type="signal peptide" evidence="1">
    <location>
        <begin position="1"/>
        <end position="20"/>
    </location>
</feature>
<gene>
    <name evidence="2" type="ORF">C2E21_2328</name>
</gene>
<dbReference type="Proteomes" id="UP000239899">
    <property type="component" value="Unassembled WGS sequence"/>
</dbReference>
<organism evidence="2 3">
    <name type="scientific">Chlorella sorokiniana</name>
    <name type="common">Freshwater green alga</name>
    <dbReference type="NCBI Taxonomy" id="3076"/>
    <lineage>
        <taxon>Eukaryota</taxon>
        <taxon>Viridiplantae</taxon>
        <taxon>Chlorophyta</taxon>
        <taxon>core chlorophytes</taxon>
        <taxon>Trebouxiophyceae</taxon>
        <taxon>Chlorellales</taxon>
        <taxon>Chlorellaceae</taxon>
        <taxon>Chlorella clade</taxon>
        <taxon>Chlorella</taxon>
    </lineage>
</organism>
<comment type="caution">
    <text evidence="2">The sequence shown here is derived from an EMBL/GenBank/DDBJ whole genome shotgun (WGS) entry which is preliminary data.</text>
</comment>
<evidence type="ECO:0000313" key="3">
    <source>
        <dbReference type="Proteomes" id="UP000239899"/>
    </source>
</evidence>
<name>A0A2P6TYX8_CHLSO</name>
<dbReference type="Gene3D" id="3.90.1720.10">
    <property type="entry name" value="endopeptidase domain like (from Nostoc punctiforme)"/>
    <property type="match status" value="1"/>
</dbReference>
<accession>A0A2P6TYX8</accession>